<reference evidence="3" key="1">
    <citation type="submission" date="2021-08" db="EMBL/GenBank/DDBJ databases">
        <authorList>
            <person name="Nwanade C."/>
            <person name="Wang M."/>
            <person name="Masoudi A."/>
            <person name="Yu Z."/>
            <person name="Liu J."/>
        </authorList>
    </citation>
    <scope>NUCLEOTIDE SEQUENCE</scope>
    <source>
        <strain evidence="3">S056</strain>
    </source>
</reference>
<dbReference type="InterPro" id="IPR001509">
    <property type="entry name" value="Epimerase_deHydtase"/>
</dbReference>
<dbReference type="RefSeq" id="WP_259806037.1">
    <property type="nucleotide sequence ID" value="NZ_CP080776.1"/>
</dbReference>
<accession>A0A9Q9H9H9</accession>
<sequence length="283" mass="30461">MENALFIFGYGYSARALARVLEPQGWRVTGTSRDGQGGTIRWPGEDISDALASATHLLISAGPDAEGDPALRGAGAEIIANASRLKWVGYLSTTGVYGDHQGGWVDEATPLTPATRRGQMRVEAESAWQEVAREHGLPLHIFRLAGIYGPGRGPFAKVRNGTARRIVKKNQVFSRIHVEDIAQVLAASIAHPNPGAIYNVCDDLAAPPEDVLAYAAELLGLPVPAPEDFETADMTPMARSFYAESKRVRNDRIKEELGVELLYPDYQTGLAALLKAEGSEGAL</sequence>
<gene>
    <name evidence="3" type="ORF">K3X48_14655</name>
</gene>
<feature type="domain" description="NAD-dependent epimerase/dehydratase" evidence="2">
    <location>
        <begin position="84"/>
        <end position="201"/>
    </location>
</feature>
<dbReference type="PANTHER" id="PTHR43574">
    <property type="entry name" value="EPIMERASE-RELATED"/>
    <property type="match status" value="1"/>
</dbReference>
<evidence type="ECO:0000259" key="2">
    <source>
        <dbReference type="Pfam" id="PF01370"/>
    </source>
</evidence>
<dbReference type="SUPFAM" id="SSF51735">
    <property type="entry name" value="NAD(P)-binding Rossmann-fold domains"/>
    <property type="match status" value="1"/>
</dbReference>
<dbReference type="Gene3D" id="3.40.50.720">
    <property type="entry name" value="NAD(P)-binding Rossmann-like Domain"/>
    <property type="match status" value="1"/>
</dbReference>
<protein>
    <submittedName>
        <fullName evidence="3">SDR family oxidoreductase</fullName>
    </submittedName>
</protein>
<proteinExistence type="predicted"/>
<dbReference type="InterPro" id="IPR036291">
    <property type="entry name" value="NAD(P)-bd_dom_sf"/>
</dbReference>
<keyword evidence="1" id="KW-0520">NAD</keyword>
<evidence type="ECO:0000256" key="1">
    <source>
        <dbReference type="ARBA" id="ARBA00023027"/>
    </source>
</evidence>
<dbReference type="EMBL" id="CP080776">
    <property type="protein sequence ID" value="UWP95383.1"/>
    <property type="molecule type" value="Genomic_DNA"/>
</dbReference>
<dbReference type="Proteomes" id="UP001057991">
    <property type="component" value="Chromosome"/>
</dbReference>
<dbReference type="AlphaFoldDB" id="A0A9Q9H9H9"/>
<dbReference type="Pfam" id="PF01370">
    <property type="entry name" value="Epimerase"/>
    <property type="match status" value="1"/>
</dbReference>
<name>A0A9Q9H9H9_9RHOB</name>
<evidence type="ECO:0000313" key="3">
    <source>
        <dbReference type="EMBL" id="UWP95383.1"/>
    </source>
</evidence>
<organism evidence="3 4">
    <name type="scientific">Aliiroseovarius crassostreae</name>
    <dbReference type="NCBI Taxonomy" id="154981"/>
    <lineage>
        <taxon>Bacteria</taxon>
        <taxon>Pseudomonadati</taxon>
        <taxon>Pseudomonadota</taxon>
        <taxon>Alphaproteobacteria</taxon>
        <taxon>Rhodobacterales</taxon>
        <taxon>Paracoccaceae</taxon>
        <taxon>Aliiroseovarius</taxon>
    </lineage>
</organism>
<evidence type="ECO:0000313" key="4">
    <source>
        <dbReference type="Proteomes" id="UP001057991"/>
    </source>
</evidence>
<dbReference type="CDD" id="cd05266">
    <property type="entry name" value="SDR_a4"/>
    <property type="match status" value="1"/>
</dbReference>